<protein>
    <submittedName>
        <fullName evidence="1">Uncharacterized protein</fullName>
    </submittedName>
</protein>
<comment type="caution">
    <text evidence="1">The sequence shown here is derived from an EMBL/GenBank/DDBJ whole genome shotgun (WGS) entry which is preliminary data.</text>
</comment>
<reference evidence="1 2" key="1">
    <citation type="submission" date="2019-02" db="EMBL/GenBank/DDBJ databases">
        <title>Genome sequencing of the rare red list fungi Hericium alpestre (H. flagellum).</title>
        <authorList>
            <person name="Buettner E."/>
            <person name="Kellner H."/>
        </authorList>
    </citation>
    <scope>NUCLEOTIDE SEQUENCE [LARGE SCALE GENOMIC DNA]</scope>
    <source>
        <strain evidence="1 2">DSM 108284</strain>
    </source>
</reference>
<evidence type="ECO:0000313" key="1">
    <source>
        <dbReference type="EMBL" id="TFY83421.1"/>
    </source>
</evidence>
<name>A0A4Z0AAR7_9AGAM</name>
<keyword evidence="2" id="KW-1185">Reference proteome</keyword>
<dbReference type="STRING" id="135208.A0A4Z0AAR7"/>
<dbReference type="EMBL" id="SFCI01000030">
    <property type="protein sequence ID" value="TFY83421.1"/>
    <property type="molecule type" value="Genomic_DNA"/>
</dbReference>
<sequence length="222" mass="24565">MSDLGDLILSADVYECFDGNTVEVEIMLDYLTVQRISPRHIYRDIVEHIQSQPRKFAPLIERDLFVDVYNVVPGPDPGIDTPRQRICRVCAAEVFLYGLKDWWIRERNKGFLEPSVTERPNCPNGNDCLRQKEHAHAKEFNHIIPVTPLPADSGPSTSTQPVFPSQSAGLVSQASEAAVRAALMDGDGFVPLHVPSSSPPLGDPDIVIGSSQEFRDAVDAML</sequence>
<dbReference type="OrthoDB" id="1305878at2759"/>
<organism evidence="1 2">
    <name type="scientific">Hericium alpestre</name>
    <dbReference type="NCBI Taxonomy" id="135208"/>
    <lineage>
        <taxon>Eukaryota</taxon>
        <taxon>Fungi</taxon>
        <taxon>Dikarya</taxon>
        <taxon>Basidiomycota</taxon>
        <taxon>Agaricomycotina</taxon>
        <taxon>Agaricomycetes</taxon>
        <taxon>Russulales</taxon>
        <taxon>Hericiaceae</taxon>
        <taxon>Hericium</taxon>
    </lineage>
</organism>
<dbReference type="AlphaFoldDB" id="A0A4Z0AAR7"/>
<evidence type="ECO:0000313" key="2">
    <source>
        <dbReference type="Proteomes" id="UP000298061"/>
    </source>
</evidence>
<dbReference type="Proteomes" id="UP000298061">
    <property type="component" value="Unassembled WGS sequence"/>
</dbReference>
<proteinExistence type="predicted"/>
<accession>A0A4Z0AAR7</accession>
<gene>
    <name evidence="1" type="ORF">EWM64_g600</name>
</gene>